<dbReference type="SUPFAM" id="SSF53244">
    <property type="entry name" value="MurD-like peptide ligases, peptide-binding domain"/>
    <property type="match status" value="1"/>
</dbReference>
<evidence type="ECO:0000313" key="4">
    <source>
        <dbReference type="EMBL" id="PQP98362.1"/>
    </source>
</evidence>
<dbReference type="PANTHER" id="PTHR43024:SF1">
    <property type="entry name" value="UDP-N-ACETYLMURAMOYL-TRIPEPTIDE--D-ALANYL-D-ALANINE LIGASE"/>
    <property type="match status" value="1"/>
</dbReference>
<evidence type="ECO:0000256" key="2">
    <source>
        <dbReference type="ARBA" id="ARBA00022741"/>
    </source>
</evidence>
<dbReference type="Proteomes" id="UP000250321">
    <property type="component" value="Unassembled WGS sequence"/>
</dbReference>
<name>A0A314XWD2_PRUYE</name>
<dbReference type="InterPro" id="IPR036565">
    <property type="entry name" value="Mur-like_cat_sf"/>
</dbReference>
<proteinExistence type="predicted"/>
<evidence type="ECO:0000313" key="5">
    <source>
        <dbReference type="Proteomes" id="UP000250321"/>
    </source>
</evidence>
<dbReference type="Gene3D" id="3.90.190.20">
    <property type="entry name" value="Mur ligase, C-terminal domain"/>
    <property type="match status" value="1"/>
</dbReference>
<evidence type="ECO:0000256" key="3">
    <source>
        <dbReference type="ARBA" id="ARBA00022840"/>
    </source>
</evidence>
<protein>
    <submittedName>
        <fullName evidence="4">UDP-N-acetylmuramoyl-tripeptide--D-alanyl-D-alanine ligase-like</fullName>
    </submittedName>
</protein>
<accession>A0A314XWD2</accession>
<sequence length="102" mass="10675">MVVSFCRVEFVIASPGLHLALNACAAAAVATLLGVSLSEIGNRLSAFSPVHMRSELEVGRNGIKIVNDAYNANPVSTKAAIDLLESIDMIAEAKELSCLATC</sequence>
<organism evidence="4 5">
    <name type="scientific">Prunus yedoensis var. nudiflora</name>
    <dbReference type="NCBI Taxonomy" id="2094558"/>
    <lineage>
        <taxon>Eukaryota</taxon>
        <taxon>Viridiplantae</taxon>
        <taxon>Streptophyta</taxon>
        <taxon>Embryophyta</taxon>
        <taxon>Tracheophyta</taxon>
        <taxon>Spermatophyta</taxon>
        <taxon>Magnoliopsida</taxon>
        <taxon>eudicotyledons</taxon>
        <taxon>Gunneridae</taxon>
        <taxon>Pentapetalae</taxon>
        <taxon>rosids</taxon>
        <taxon>fabids</taxon>
        <taxon>Rosales</taxon>
        <taxon>Rosaceae</taxon>
        <taxon>Amygdaloideae</taxon>
        <taxon>Amygdaleae</taxon>
        <taxon>Prunus</taxon>
    </lineage>
</organism>
<dbReference type="GO" id="GO:0005524">
    <property type="term" value="F:ATP binding"/>
    <property type="evidence" value="ECO:0007669"/>
    <property type="project" value="UniProtKB-KW"/>
</dbReference>
<dbReference type="EMBL" id="PJQY01001901">
    <property type="protein sequence ID" value="PQP98362.1"/>
    <property type="molecule type" value="Genomic_DNA"/>
</dbReference>
<reference evidence="4 5" key="1">
    <citation type="submission" date="2018-02" db="EMBL/GenBank/DDBJ databases">
        <title>Draft genome of wild Prunus yedoensis var. nudiflora.</title>
        <authorList>
            <person name="Baek S."/>
            <person name="Kim J.-H."/>
            <person name="Choi K."/>
            <person name="Kim G.-B."/>
            <person name="Cho A."/>
            <person name="Jang H."/>
            <person name="Shin C.-H."/>
            <person name="Yu H.-J."/>
            <person name="Mun J.-H."/>
        </authorList>
    </citation>
    <scope>NUCLEOTIDE SEQUENCE [LARGE SCALE GENOMIC DNA]</scope>
    <source>
        <strain evidence="5">cv. Jeju island</strain>
        <tissue evidence="4">Leaf</tissue>
    </source>
</reference>
<dbReference type="STRING" id="2094558.A0A314XWD2"/>
<keyword evidence="3" id="KW-0067">ATP-binding</keyword>
<gene>
    <name evidence="4" type="ORF">Pyn_18098</name>
</gene>
<dbReference type="Gene3D" id="3.40.1190.10">
    <property type="entry name" value="Mur-like, catalytic domain"/>
    <property type="match status" value="1"/>
</dbReference>
<dbReference type="SUPFAM" id="SSF53623">
    <property type="entry name" value="MurD-like peptide ligases, catalytic domain"/>
    <property type="match status" value="1"/>
</dbReference>
<dbReference type="GO" id="GO:0016881">
    <property type="term" value="F:acid-amino acid ligase activity"/>
    <property type="evidence" value="ECO:0007669"/>
    <property type="project" value="InterPro"/>
</dbReference>
<comment type="caution">
    <text evidence="4">The sequence shown here is derived from an EMBL/GenBank/DDBJ whole genome shotgun (WGS) entry which is preliminary data.</text>
</comment>
<dbReference type="AlphaFoldDB" id="A0A314XWD2"/>
<keyword evidence="1 4" id="KW-0436">Ligase</keyword>
<evidence type="ECO:0000256" key="1">
    <source>
        <dbReference type="ARBA" id="ARBA00022598"/>
    </source>
</evidence>
<dbReference type="OrthoDB" id="2020781at2759"/>
<dbReference type="InterPro" id="IPR051046">
    <property type="entry name" value="MurCDEF_CellWall_CoF430Synth"/>
</dbReference>
<keyword evidence="2" id="KW-0547">Nucleotide-binding</keyword>
<keyword evidence="5" id="KW-1185">Reference proteome</keyword>
<dbReference type="PANTHER" id="PTHR43024">
    <property type="entry name" value="UDP-N-ACETYLMURAMOYL-TRIPEPTIDE--D-ALANYL-D-ALANINE LIGASE"/>
    <property type="match status" value="1"/>
</dbReference>
<dbReference type="InterPro" id="IPR036615">
    <property type="entry name" value="Mur_ligase_C_dom_sf"/>
</dbReference>